<comment type="caution">
    <text evidence="2">The sequence shown here is derived from an EMBL/GenBank/DDBJ whole genome shotgun (WGS) entry which is preliminary data.</text>
</comment>
<protein>
    <submittedName>
        <fullName evidence="2">Uncharacterized protein</fullName>
    </submittedName>
</protein>
<gene>
    <name evidence="2" type="ORF">EZS28_012185</name>
</gene>
<feature type="non-terminal residue" evidence="2">
    <location>
        <position position="1"/>
    </location>
</feature>
<evidence type="ECO:0000313" key="3">
    <source>
        <dbReference type="Proteomes" id="UP000324800"/>
    </source>
</evidence>
<feature type="compositionally biased region" description="Low complexity" evidence="1">
    <location>
        <begin position="566"/>
        <end position="585"/>
    </location>
</feature>
<accession>A0A5J4WBH6</accession>
<feature type="region of interest" description="Disordered" evidence="1">
    <location>
        <begin position="551"/>
        <end position="585"/>
    </location>
</feature>
<proteinExistence type="predicted"/>
<dbReference type="AlphaFoldDB" id="A0A5J4WBH6"/>
<evidence type="ECO:0000256" key="1">
    <source>
        <dbReference type="SAM" id="MobiDB-lite"/>
    </source>
</evidence>
<feature type="compositionally biased region" description="Basic and acidic residues" evidence="1">
    <location>
        <begin position="556"/>
        <end position="565"/>
    </location>
</feature>
<organism evidence="2 3">
    <name type="scientific">Streblomastix strix</name>
    <dbReference type="NCBI Taxonomy" id="222440"/>
    <lineage>
        <taxon>Eukaryota</taxon>
        <taxon>Metamonada</taxon>
        <taxon>Preaxostyla</taxon>
        <taxon>Oxymonadida</taxon>
        <taxon>Streblomastigidae</taxon>
        <taxon>Streblomastix</taxon>
    </lineage>
</organism>
<evidence type="ECO:0000313" key="2">
    <source>
        <dbReference type="EMBL" id="KAA6392287.1"/>
    </source>
</evidence>
<reference evidence="2 3" key="1">
    <citation type="submission" date="2019-03" db="EMBL/GenBank/DDBJ databases">
        <title>Single cell metagenomics reveals metabolic interactions within the superorganism composed of flagellate Streblomastix strix and complex community of Bacteroidetes bacteria on its surface.</title>
        <authorList>
            <person name="Treitli S.C."/>
            <person name="Kolisko M."/>
            <person name="Husnik F."/>
            <person name="Keeling P."/>
            <person name="Hampl V."/>
        </authorList>
    </citation>
    <scope>NUCLEOTIDE SEQUENCE [LARGE SCALE GENOMIC DNA]</scope>
    <source>
        <strain evidence="2">ST1C</strain>
    </source>
</reference>
<dbReference type="EMBL" id="SNRW01002594">
    <property type="protein sequence ID" value="KAA6392287.1"/>
    <property type="molecule type" value="Genomic_DNA"/>
</dbReference>
<dbReference type="Proteomes" id="UP000324800">
    <property type="component" value="Unassembled WGS sequence"/>
</dbReference>
<name>A0A5J4WBH6_9EUKA</name>
<sequence length="629" mass="73069">LDDISYVVTLFVFQQEMTKFFLEKDQNFATLLADIHDRGDLNLLIGNSFMHHELRKSEQFNNKMNLKDLHLFIIKLLRKLETKNFARRRRIIFALASLMHGLPKVDINDIPARSKEHVRVSDEYFPLLADVSLIGEERHGQKPQFMYRDINQDFVFARVANEILLQSGGFRILSEQLVWLSSEFLNFPEDDKRLRLRKGIIKNQLGKQIGKLKGSYISKDSQQMYEYLKPVNFCFLFCPHSLNRPIAERPYTFEYADAKVLGGIYELEVERYERKKREKQSIIIPDQFIDEDDQFFINDPNTNVELKTIESRQAERILAAIAYTAEKRLRKNQECRSFMVYITQLHTQMTINVNVYDNNIAQQVSQQPNQTDNSDPLSQLNKEMEQYSSLSINNNNQDQPAAQQGSIFPNSIPSFRPIAPFRKLTLLHYMAMLMGLTPQRGSVMEQANKNFEAYTALPNLYPINNNEDQIQKENEECLDEKSDMNNKLDISITQSPKNKNQFQKEKGNTIIKYNKAKSSTSRHPREIDQYYISCVDFPLTLPSDMFNKKGKTVDNVNDKGTETKSNDQANPNTNNANSNTNQISANTNQASSNVNQYLLYFSSIQFQSQLIHKSRVLHIHQSHMCMKKT</sequence>